<feature type="signal peptide" evidence="1">
    <location>
        <begin position="1"/>
        <end position="24"/>
    </location>
</feature>
<sequence>MGSTKIRALFLITVVVAVAVTVDAQSEDCFCPCMRDQCMTIPGQPRRLCGCMRQRMLGANYLVATQPMTSVAYDDHHNNFIREYRGDAVPRRNMRDTSVSLHIDQSVC</sequence>
<protein>
    <recommendedName>
        <fullName evidence="4">Wall-associated receptor kinase galacturonan-binding domain-containing protein</fullName>
    </recommendedName>
</protein>
<gene>
    <name evidence="2" type="ORF">A4U43_C03F18320</name>
</gene>
<evidence type="ECO:0000313" key="3">
    <source>
        <dbReference type="Proteomes" id="UP000243459"/>
    </source>
</evidence>
<keyword evidence="1" id="KW-0732">Signal</keyword>
<keyword evidence="3" id="KW-1185">Reference proteome</keyword>
<organism evidence="2 3">
    <name type="scientific">Asparagus officinalis</name>
    <name type="common">Garden asparagus</name>
    <dbReference type="NCBI Taxonomy" id="4686"/>
    <lineage>
        <taxon>Eukaryota</taxon>
        <taxon>Viridiplantae</taxon>
        <taxon>Streptophyta</taxon>
        <taxon>Embryophyta</taxon>
        <taxon>Tracheophyta</taxon>
        <taxon>Spermatophyta</taxon>
        <taxon>Magnoliopsida</taxon>
        <taxon>Liliopsida</taxon>
        <taxon>Asparagales</taxon>
        <taxon>Asparagaceae</taxon>
        <taxon>Asparagoideae</taxon>
        <taxon>Asparagus</taxon>
    </lineage>
</organism>
<evidence type="ECO:0000313" key="2">
    <source>
        <dbReference type="EMBL" id="ONK75572.1"/>
    </source>
</evidence>
<dbReference type="AlphaFoldDB" id="A0A5P1FBN7"/>
<dbReference type="EMBL" id="CM007383">
    <property type="protein sequence ID" value="ONK75572.1"/>
    <property type="molecule type" value="Genomic_DNA"/>
</dbReference>
<accession>A0A5P1FBN7</accession>
<proteinExistence type="predicted"/>
<name>A0A5P1FBN7_ASPOF</name>
<dbReference type="Gramene" id="ONK75572">
    <property type="protein sequence ID" value="ONK75572"/>
    <property type="gene ID" value="A4U43_C03F18320"/>
</dbReference>
<reference evidence="3" key="1">
    <citation type="journal article" date="2017" name="Nat. Commun.">
        <title>The asparagus genome sheds light on the origin and evolution of a young Y chromosome.</title>
        <authorList>
            <person name="Harkess A."/>
            <person name="Zhou J."/>
            <person name="Xu C."/>
            <person name="Bowers J.E."/>
            <person name="Van der Hulst R."/>
            <person name="Ayyampalayam S."/>
            <person name="Mercati F."/>
            <person name="Riccardi P."/>
            <person name="McKain M.R."/>
            <person name="Kakrana A."/>
            <person name="Tang H."/>
            <person name="Ray J."/>
            <person name="Groenendijk J."/>
            <person name="Arikit S."/>
            <person name="Mathioni S.M."/>
            <person name="Nakano M."/>
            <person name="Shan H."/>
            <person name="Telgmann-Rauber A."/>
            <person name="Kanno A."/>
            <person name="Yue Z."/>
            <person name="Chen H."/>
            <person name="Li W."/>
            <person name="Chen Y."/>
            <person name="Xu X."/>
            <person name="Zhang Y."/>
            <person name="Luo S."/>
            <person name="Chen H."/>
            <person name="Gao J."/>
            <person name="Mao Z."/>
            <person name="Pires J.C."/>
            <person name="Luo M."/>
            <person name="Kudrna D."/>
            <person name="Wing R.A."/>
            <person name="Meyers B.C."/>
            <person name="Yi K."/>
            <person name="Kong H."/>
            <person name="Lavrijsen P."/>
            <person name="Sunseri F."/>
            <person name="Falavigna A."/>
            <person name="Ye Y."/>
            <person name="Leebens-Mack J.H."/>
            <person name="Chen G."/>
        </authorList>
    </citation>
    <scope>NUCLEOTIDE SEQUENCE [LARGE SCALE GENOMIC DNA]</scope>
    <source>
        <strain evidence="3">cv. DH0086</strain>
    </source>
</reference>
<evidence type="ECO:0000256" key="1">
    <source>
        <dbReference type="SAM" id="SignalP"/>
    </source>
</evidence>
<dbReference type="Proteomes" id="UP000243459">
    <property type="component" value="Chromosome 3"/>
</dbReference>
<evidence type="ECO:0008006" key="4">
    <source>
        <dbReference type="Google" id="ProtNLM"/>
    </source>
</evidence>
<feature type="chain" id="PRO_5024277706" description="Wall-associated receptor kinase galacturonan-binding domain-containing protein" evidence="1">
    <location>
        <begin position="25"/>
        <end position="108"/>
    </location>
</feature>